<keyword evidence="2" id="KW-0689">Ribosomal protein</keyword>
<dbReference type="PROSITE" id="PS50126">
    <property type="entry name" value="S1"/>
    <property type="match status" value="1"/>
</dbReference>
<dbReference type="Proteomes" id="UP000679690">
    <property type="component" value="Unassembled WGS sequence"/>
</dbReference>
<evidence type="ECO:0000256" key="4">
    <source>
        <dbReference type="SAM" id="MobiDB-lite"/>
    </source>
</evidence>
<name>A0ABS3UDS8_9ACTN</name>
<dbReference type="Gene3D" id="2.40.50.140">
    <property type="entry name" value="Nucleic acid-binding proteins"/>
    <property type="match status" value="1"/>
</dbReference>
<dbReference type="InterPro" id="IPR012340">
    <property type="entry name" value="NA-bd_OB-fold"/>
</dbReference>
<reference evidence="6 7" key="1">
    <citation type="submission" date="2021-03" db="EMBL/GenBank/DDBJ databases">
        <title>Actinoplanes flavus sp. nov., a novel actinomycete isolated from Coconut Palm rhizosphere soil.</title>
        <authorList>
            <person name="Luo X."/>
        </authorList>
    </citation>
    <scope>NUCLEOTIDE SEQUENCE [LARGE SCALE GENOMIC DNA]</scope>
    <source>
        <strain evidence="6 7">NEAU-H7</strain>
    </source>
</reference>
<evidence type="ECO:0000256" key="2">
    <source>
        <dbReference type="ARBA" id="ARBA00022980"/>
    </source>
</evidence>
<feature type="domain" description="S1 motif" evidence="5">
    <location>
        <begin position="473"/>
        <end position="541"/>
    </location>
</feature>
<dbReference type="PANTHER" id="PTHR10724">
    <property type="entry name" value="30S RIBOSOMAL PROTEIN S1"/>
    <property type="match status" value="1"/>
</dbReference>
<feature type="region of interest" description="Disordered" evidence="4">
    <location>
        <begin position="425"/>
        <end position="462"/>
    </location>
</feature>
<feature type="compositionally biased region" description="Basic and acidic residues" evidence="4">
    <location>
        <begin position="441"/>
        <end position="452"/>
    </location>
</feature>
<keyword evidence="7" id="KW-1185">Reference proteome</keyword>
<evidence type="ECO:0000313" key="6">
    <source>
        <dbReference type="EMBL" id="MBO3736601.1"/>
    </source>
</evidence>
<keyword evidence="3" id="KW-0687">Ribonucleoprotein</keyword>
<dbReference type="SMART" id="SM00316">
    <property type="entry name" value="S1"/>
    <property type="match status" value="1"/>
</dbReference>
<sequence>MLTADVLVEQSEDLEASQKYTLRALLNGIDTVEDLELFLGLDEGDTGRAVAGLLRAEYISYQPPADGGLRRLELLPTGQEAARHAQLRRPTSTTIPVVYDRLTGAVTDWRRTSLRRSHHAKADAGRILLPPASSMPVRTTDLSIAALTSTLDTRTRDGARLLGISGVTENRNFYHDAILLVFADEQTLQVRLGVEVDGKWSEPHTAALEAIGAVDRLRLSAAPVEHPHEPVTAPGDRLSRTDVLALQAAGDGPAGEDAGATLNGAAIRWLGVYEHPAWLDDALVNSRRRLLIGSPQIRTTVATGRWIRTLEKLSRTVDVTIVWGPGIGDGTDRDAVDALHAAARRSNRLTVVRVAHAPARLLVSDGSYITTSFNWLSFRGEPSRTYRQDDGELIQDEHLTDRAYDTYMTEACAQAVEVVGTLPAKYRDPADPGTSLADQRPVPDTRMAPEKRRPAKPSPAERRRAALTALTAGETVTGAVKTLTSFGAFISLGDVDGLIHISQLADRRVQHPSEVLSVGETVTALVLNVDVERQRVSLSLKAAPAPGSAPAS</sequence>
<evidence type="ECO:0000259" key="5">
    <source>
        <dbReference type="PROSITE" id="PS50126"/>
    </source>
</evidence>
<dbReference type="PANTHER" id="PTHR10724:SF7">
    <property type="entry name" value="SMALL RIBOSOMAL SUBUNIT PROTEIN BS1C"/>
    <property type="match status" value="1"/>
</dbReference>
<accession>A0ABS3UDS8</accession>
<comment type="similarity">
    <text evidence="1">Belongs to the bacterial ribosomal protein bS1 family.</text>
</comment>
<dbReference type="InterPro" id="IPR003029">
    <property type="entry name" value="S1_domain"/>
</dbReference>
<evidence type="ECO:0000256" key="3">
    <source>
        <dbReference type="ARBA" id="ARBA00023274"/>
    </source>
</evidence>
<evidence type="ECO:0000256" key="1">
    <source>
        <dbReference type="ARBA" id="ARBA00006767"/>
    </source>
</evidence>
<dbReference type="CDD" id="cd05688">
    <property type="entry name" value="S1_RPS1_repeat_ec3"/>
    <property type="match status" value="1"/>
</dbReference>
<dbReference type="Pfam" id="PF00575">
    <property type="entry name" value="S1"/>
    <property type="match status" value="1"/>
</dbReference>
<organism evidence="6 7">
    <name type="scientific">Actinoplanes flavus</name>
    <dbReference type="NCBI Taxonomy" id="2820290"/>
    <lineage>
        <taxon>Bacteria</taxon>
        <taxon>Bacillati</taxon>
        <taxon>Actinomycetota</taxon>
        <taxon>Actinomycetes</taxon>
        <taxon>Micromonosporales</taxon>
        <taxon>Micromonosporaceae</taxon>
        <taxon>Actinoplanes</taxon>
    </lineage>
</organism>
<dbReference type="SUPFAM" id="SSF50249">
    <property type="entry name" value="Nucleic acid-binding proteins"/>
    <property type="match status" value="1"/>
</dbReference>
<evidence type="ECO:0000313" key="7">
    <source>
        <dbReference type="Proteomes" id="UP000679690"/>
    </source>
</evidence>
<protein>
    <submittedName>
        <fullName evidence="6">S1 RNA-binding domain-containing protein</fullName>
    </submittedName>
</protein>
<dbReference type="RefSeq" id="WP_208465821.1">
    <property type="nucleotide sequence ID" value="NZ_JAGFNS010000002.1"/>
</dbReference>
<comment type="caution">
    <text evidence="6">The sequence shown here is derived from an EMBL/GenBank/DDBJ whole genome shotgun (WGS) entry which is preliminary data.</text>
</comment>
<gene>
    <name evidence="6" type="ORF">J5X75_03595</name>
</gene>
<dbReference type="EMBL" id="JAGFNS010000002">
    <property type="protein sequence ID" value="MBO3736601.1"/>
    <property type="molecule type" value="Genomic_DNA"/>
</dbReference>
<proteinExistence type="inferred from homology"/>
<dbReference type="InterPro" id="IPR050437">
    <property type="entry name" value="Ribos_protein_bS1-like"/>
</dbReference>